<keyword evidence="1" id="KW-0175">Coiled coil</keyword>
<organism evidence="3 4">
    <name type="scientific">Candidatus Ornithospirochaeta stercoravium</name>
    <dbReference type="NCBI Taxonomy" id="2840897"/>
    <lineage>
        <taxon>Bacteria</taxon>
        <taxon>Pseudomonadati</taxon>
        <taxon>Spirochaetota</taxon>
        <taxon>Spirochaetia</taxon>
        <taxon>Spirochaetales</taxon>
        <taxon>Spirochaetaceae</taxon>
        <taxon>Spirochaetaceae incertae sedis</taxon>
        <taxon>Candidatus Ornithospirochaeta</taxon>
    </lineage>
</organism>
<feature type="region of interest" description="Disordered" evidence="2">
    <location>
        <begin position="774"/>
        <end position="793"/>
    </location>
</feature>
<accession>A0A9D9ICT2</accession>
<feature type="region of interest" description="Disordered" evidence="2">
    <location>
        <begin position="118"/>
        <end position="152"/>
    </location>
</feature>
<feature type="coiled-coil region" evidence="1">
    <location>
        <begin position="846"/>
        <end position="873"/>
    </location>
</feature>
<proteinExistence type="predicted"/>
<dbReference type="Proteomes" id="UP000810292">
    <property type="component" value="Unassembled WGS sequence"/>
</dbReference>
<evidence type="ECO:0000313" key="4">
    <source>
        <dbReference type="Proteomes" id="UP000810292"/>
    </source>
</evidence>
<reference evidence="3" key="2">
    <citation type="journal article" date="2021" name="PeerJ">
        <title>Extensive microbial diversity within the chicken gut microbiome revealed by metagenomics and culture.</title>
        <authorList>
            <person name="Gilroy R."/>
            <person name="Ravi A."/>
            <person name="Getino M."/>
            <person name="Pursley I."/>
            <person name="Horton D.L."/>
            <person name="Alikhan N.F."/>
            <person name="Baker D."/>
            <person name="Gharbi K."/>
            <person name="Hall N."/>
            <person name="Watson M."/>
            <person name="Adriaenssens E.M."/>
            <person name="Foster-Nyarko E."/>
            <person name="Jarju S."/>
            <person name="Secka A."/>
            <person name="Antonio M."/>
            <person name="Oren A."/>
            <person name="Chaudhuri R.R."/>
            <person name="La Ragione R."/>
            <person name="Hildebrand F."/>
            <person name="Pallen M.J."/>
        </authorList>
    </citation>
    <scope>NUCLEOTIDE SEQUENCE</scope>
    <source>
        <strain evidence="3">14700</strain>
    </source>
</reference>
<sequence>MAMFERRDRSAYYSSLRANSDAARNRANVKNTESRAKNSTTLARREQRNYQLELQNYKDVSNGIMDFVKTGLSIMGGVVKLGKGLDSIMVDAEKVDASVDMTSWLAEGDVIAGNQIGEGNSGIVENPNPGAASSGALPAASTGQSNDKDGSFVFKPSDEFNQWYDGIKKKIDESDYSSATKAAMQEQADNYYIAKVQEMAGLAVEQRLADYENSFSMMQQMSSVPDAQLYAEYDGNLPEGVFYQGIANIAGRNDWSSERKEYEAARYLQQVRLGGVQEKAVSIARTDGMAAADAYIQKQGFLSADEKISLTALSQQSFNQMNGIYTEQASAMMEEAFTSGGSTPFQIYSEYKDIAKANNLPDETLNSMIAKGKEAQREAVSAMGQNTLQADKNEGLNALYDGLEYLESGKANAWFYGMTEEKDKLIGDYKSSIAEYEKNVAEALDTSIENVQKMDKDVVTRFEESNNTAFDLFDAGDISGREYGQMVTANTVAALGDSQTKDAVIVAGWRTALNKATDKYVETNFSDDVRNKVEALLVAEGRINSTKNKRTKEELMLVEDLVAETNGNILNALWDYGRKSVTAENLLDYVDKSYQSYVLRESVLGKDDESNIPLQTDDGVTMKKVISAATESNSKITSNPEASYVWYDHGEAYRDSFSISSDDNGQITLEDSAPDAAVPSAHFLSESVETEYRRTASVYRSQLAMALGISESQIADNPEAVGENAAIASPVFSLRDGSTFRCRGKIIQKFVDTGTPGDGKGQWVPYIQISKDGTDPQIIGEQPDDDTPSDPDAPFSITASNVGDYIHLDMEPGRSGNVLKGVTINPELLTAANYTAADVYRAIKDIPELAAQWQMISRELKRLEEERDNSKEDEE</sequence>
<comment type="caution">
    <text evidence="3">The sequence shown here is derived from an EMBL/GenBank/DDBJ whole genome shotgun (WGS) entry which is preliminary data.</text>
</comment>
<dbReference type="EMBL" id="JADIMF010000145">
    <property type="protein sequence ID" value="MBO8469866.1"/>
    <property type="molecule type" value="Genomic_DNA"/>
</dbReference>
<dbReference type="AlphaFoldDB" id="A0A9D9ICT2"/>
<name>A0A9D9ICT2_9SPIO</name>
<evidence type="ECO:0000256" key="1">
    <source>
        <dbReference type="SAM" id="Coils"/>
    </source>
</evidence>
<feature type="compositionally biased region" description="Low complexity" evidence="2">
    <location>
        <begin position="127"/>
        <end position="143"/>
    </location>
</feature>
<evidence type="ECO:0000313" key="3">
    <source>
        <dbReference type="EMBL" id="MBO8469866.1"/>
    </source>
</evidence>
<gene>
    <name evidence="3" type="ORF">IAA72_08795</name>
</gene>
<evidence type="ECO:0000256" key="2">
    <source>
        <dbReference type="SAM" id="MobiDB-lite"/>
    </source>
</evidence>
<reference evidence="3" key="1">
    <citation type="submission" date="2020-10" db="EMBL/GenBank/DDBJ databases">
        <authorList>
            <person name="Gilroy R."/>
        </authorList>
    </citation>
    <scope>NUCLEOTIDE SEQUENCE</scope>
    <source>
        <strain evidence="3">14700</strain>
    </source>
</reference>
<feature type="region of interest" description="Disordered" evidence="2">
    <location>
        <begin position="23"/>
        <end position="42"/>
    </location>
</feature>
<protein>
    <submittedName>
        <fullName evidence="3">Uncharacterized protein</fullName>
    </submittedName>
</protein>